<evidence type="ECO:0000313" key="2">
    <source>
        <dbReference type="Proteomes" id="UP001151699"/>
    </source>
</evidence>
<comment type="caution">
    <text evidence="1">The sequence shown here is derived from an EMBL/GenBank/DDBJ whole genome shotgun (WGS) entry which is preliminary data.</text>
</comment>
<name>A0A9Q0N9D0_9DIPT</name>
<evidence type="ECO:0000313" key="1">
    <source>
        <dbReference type="EMBL" id="KAJ6646202.1"/>
    </source>
</evidence>
<proteinExistence type="predicted"/>
<protein>
    <submittedName>
        <fullName evidence="1">Uncharacterized protein</fullName>
    </submittedName>
</protein>
<gene>
    <name evidence="1" type="ORF">Bhyg_01413</name>
</gene>
<organism evidence="1 2">
    <name type="scientific">Pseudolycoriella hygida</name>
    <dbReference type="NCBI Taxonomy" id="35572"/>
    <lineage>
        <taxon>Eukaryota</taxon>
        <taxon>Metazoa</taxon>
        <taxon>Ecdysozoa</taxon>
        <taxon>Arthropoda</taxon>
        <taxon>Hexapoda</taxon>
        <taxon>Insecta</taxon>
        <taxon>Pterygota</taxon>
        <taxon>Neoptera</taxon>
        <taxon>Endopterygota</taxon>
        <taxon>Diptera</taxon>
        <taxon>Nematocera</taxon>
        <taxon>Sciaroidea</taxon>
        <taxon>Sciaridae</taxon>
        <taxon>Pseudolycoriella</taxon>
    </lineage>
</organism>
<keyword evidence="2" id="KW-1185">Reference proteome</keyword>
<reference evidence="1" key="1">
    <citation type="submission" date="2022-07" db="EMBL/GenBank/DDBJ databases">
        <authorList>
            <person name="Trinca V."/>
            <person name="Uliana J.V.C."/>
            <person name="Torres T.T."/>
            <person name="Ward R.J."/>
            <person name="Monesi N."/>
        </authorList>
    </citation>
    <scope>NUCLEOTIDE SEQUENCE</scope>
    <source>
        <strain evidence="1">HSMRA1968</strain>
        <tissue evidence="1">Whole embryos</tissue>
    </source>
</reference>
<dbReference type="EMBL" id="WJQU01000001">
    <property type="protein sequence ID" value="KAJ6646202.1"/>
    <property type="molecule type" value="Genomic_DNA"/>
</dbReference>
<dbReference type="AlphaFoldDB" id="A0A9Q0N9D0"/>
<accession>A0A9Q0N9D0</accession>
<dbReference type="Proteomes" id="UP001151699">
    <property type="component" value="Chromosome A"/>
</dbReference>
<sequence length="93" mass="10618">MGTASALLLMVFIEHPVYVLIEKKFFKGSVFLAENCEFNCKRDYLLIDSQSNRKSIWDKRNMNCIGSAMDTQCNCMSKPADSKNYGNNFVFDA</sequence>